<dbReference type="Pfam" id="PF00702">
    <property type="entry name" value="Hydrolase"/>
    <property type="match status" value="1"/>
</dbReference>
<organism evidence="4 5">
    <name type="scientific">Halococcus hamelinensis 100A6</name>
    <dbReference type="NCBI Taxonomy" id="1132509"/>
    <lineage>
        <taxon>Archaea</taxon>
        <taxon>Methanobacteriati</taxon>
        <taxon>Methanobacteriota</taxon>
        <taxon>Stenosarchaea group</taxon>
        <taxon>Halobacteria</taxon>
        <taxon>Halobacteriales</taxon>
        <taxon>Halococcaceae</taxon>
        <taxon>Halococcus</taxon>
    </lineage>
</organism>
<evidence type="ECO:0008006" key="6">
    <source>
        <dbReference type="Google" id="ProtNLM"/>
    </source>
</evidence>
<dbReference type="InterPro" id="IPR023214">
    <property type="entry name" value="HAD_sf"/>
</dbReference>
<dbReference type="Proteomes" id="UP000011566">
    <property type="component" value="Unassembled WGS sequence"/>
</dbReference>
<dbReference type="GO" id="GO:0046872">
    <property type="term" value="F:metal ion binding"/>
    <property type="evidence" value="ECO:0007669"/>
    <property type="project" value="UniProtKB-KW"/>
</dbReference>
<protein>
    <recommendedName>
        <fullName evidence="6">HAD family hydrolase</fullName>
    </recommendedName>
</protein>
<dbReference type="EMBL" id="AOMB01000031">
    <property type="protein sequence ID" value="EMA38197.1"/>
    <property type="molecule type" value="Genomic_DNA"/>
</dbReference>
<dbReference type="AlphaFoldDB" id="M0LX88"/>
<reference evidence="4 5" key="1">
    <citation type="journal article" date="2014" name="PLoS Genet.">
        <title>Phylogenetically driven sequencing of extremely halophilic archaea reveals strategies for static and dynamic osmo-response.</title>
        <authorList>
            <person name="Becker E.A."/>
            <person name="Seitzer P.M."/>
            <person name="Tritt A."/>
            <person name="Larsen D."/>
            <person name="Krusor M."/>
            <person name="Yao A.I."/>
            <person name="Wu D."/>
            <person name="Madern D."/>
            <person name="Eisen J.A."/>
            <person name="Darling A.E."/>
            <person name="Facciotti M.T."/>
        </authorList>
    </citation>
    <scope>NUCLEOTIDE SEQUENCE [LARGE SCALE GENOMIC DNA]</scope>
    <source>
        <strain evidence="4 5">100A6</strain>
    </source>
</reference>
<dbReference type="GO" id="GO:0016791">
    <property type="term" value="F:phosphatase activity"/>
    <property type="evidence" value="ECO:0007669"/>
    <property type="project" value="TreeGrafter"/>
</dbReference>
<evidence type="ECO:0000256" key="1">
    <source>
        <dbReference type="ARBA" id="ARBA00022723"/>
    </source>
</evidence>
<proteinExistence type="predicted"/>
<accession>M0LX88</accession>
<keyword evidence="2" id="KW-0378">Hydrolase</keyword>
<gene>
    <name evidence="4" type="ORF">C447_10730</name>
</gene>
<sequence length="209" mass="23771">MRLVLDYGGVLADHVDEREYAHLLGVSPDRDPYPGWLAYYLFRTGFLDTEAQYVDLLSTLTGATEADCREYVERTWLDPAFPAERVELLSELATQHSLVLLGNVVKPWVESVLREHGVRDCFDSLLVSSDLERPKPHPRGYVRSMEGADGAVVMVSDEFNEDLLMAQCLGMTTVWVENEDDEEPYRRPDYTVEDFTALPPVLDRIQRSG</sequence>
<evidence type="ECO:0000256" key="3">
    <source>
        <dbReference type="ARBA" id="ARBA00022842"/>
    </source>
</evidence>
<dbReference type="SFLD" id="SFLDG01129">
    <property type="entry name" value="C1.5:_HAD__Beta-PGM__Phosphata"/>
    <property type="match status" value="1"/>
</dbReference>
<dbReference type="InterPro" id="IPR036412">
    <property type="entry name" value="HAD-like_sf"/>
</dbReference>
<evidence type="ECO:0000256" key="2">
    <source>
        <dbReference type="ARBA" id="ARBA00022801"/>
    </source>
</evidence>
<evidence type="ECO:0000313" key="5">
    <source>
        <dbReference type="Proteomes" id="UP000011566"/>
    </source>
</evidence>
<dbReference type="SFLD" id="SFLDS00003">
    <property type="entry name" value="Haloacid_Dehalogenase"/>
    <property type="match status" value="1"/>
</dbReference>
<dbReference type="PATRIC" id="fig|1132509.6.peg.2424"/>
<dbReference type="RefSeq" id="WP_007693706.1">
    <property type="nucleotide sequence ID" value="NZ_AJRK01000414.1"/>
</dbReference>
<dbReference type="eggNOG" id="arCOG02291">
    <property type="taxonomic scope" value="Archaea"/>
</dbReference>
<dbReference type="InterPro" id="IPR051400">
    <property type="entry name" value="HAD-like_hydrolase"/>
</dbReference>
<comment type="caution">
    <text evidence="4">The sequence shown here is derived from an EMBL/GenBank/DDBJ whole genome shotgun (WGS) entry which is preliminary data.</text>
</comment>
<keyword evidence="3" id="KW-0460">Magnesium</keyword>
<dbReference type="PANTHER" id="PTHR46470:SF2">
    <property type="entry name" value="GLYCERALDEHYDE 3-PHOSPHATE PHOSPHATASE"/>
    <property type="match status" value="1"/>
</dbReference>
<keyword evidence="1" id="KW-0479">Metal-binding</keyword>
<dbReference type="Gene3D" id="3.40.50.1000">
    <property type="entry name" value="HAD superfamily/HAD-like"/>
    <property type="match status" value="1"/>
</dbReference>
<name>M0LX88_9EURY</name>
<keyword evidence="5" id="KW-1185">Reference proteome</keyword>
<dbReference type="OrthoDB" id="31229at2157"/>
<dbReference type="SUPFAM" id="SSF56784">
    <property type="entry name" value="HAD-like"/>
    <property type="match status" value="1"/>
</dbReference>
<dbReference type="PANTHER" id="PTHR46470">
    <property type="entry name" value="N-ACYLNEURAMINATE-9-PHOSPHATASE"/>
    <property type="match status" value="1"/>
</dbReference>
<evidence type="ECO:0000313" key="4">
    <source>
        <dbReference type="EMBL" id="EMA38197.1"/>
    </source>
</evidence>